<feature type="transmembrane region" description="Helical" evidence="1">
    <location>
        <begin position="172"/>
        <end position="192"/>
    </location>
</feature>
<evidence type="ECO:0000313" key="2">
    <source>
        <dbReference type="EMBL" id="QCW82949.1"/>
    </source>
</evidence>
<keyword evidence="1" id="KW-0812">Transmembrane</keyword>
<dbReference type="STRING" id="675511.GCA_000341735_00560"/>
<dbReference type="Proteomes" id="UP000305881">
    <property type="component" value="Chromosome"/>
</dbReference>
<feature type="transmembrane region" description="Helical" evidence="1">
    <location>
        <begin position="222"/>
        <end position="240"/>
    </location>
</feature>
<dbReference type="KEGG" id="mbur:EQU24_12385"/>
<feature type="transmembrane region" description="Helical" evidence="1">
    <location>
        <begin position="111"/>
        <end position="128"/>
    </location>
</feature>
<sequence>MNINETITTRFFYPKGSPKLRLFALGYFAALITLWTILGHTVLGFEQSGLQPIVAVASACFTHWLLEWVDSRSTRRAPRYGNSLSDRFIFLLPALIPGLAVGMLIYPNELLWPMIFASALSIASKIVFRAPVGQGSQHIFNPSNFGITVTLLLFPWIGLAPPYQFTENVTGLWHWIIPGFILISGIIVHAYFTGRLPLCIAWIGGFLLQAFLRSWYFDIPWIVPLIPMTSAAFILFTLYMIPDPATTPLNPLRQILFGLAVAAVYALLLIENIVFGLFIALFAVCACRGAGLYLIAHRQRLFQNAQLAESAGK</sequence>
<accession>A0A4P9UNJ6</accession>
<keyword evidence="3" id="KW-1185">Reference proteome</keyword>
<feature type="transmembrane region" description="Helical" evidence="1">
    <location>
        <begin position="199"/>
        <end position="216"/>
    </location>
</feature>
<evidence type="ECO:0000256" key="1">
    <source>
        <dbReference type="SAM" id="Phobius"/>
    </source>
</evidence>
<dbReference type="AlphaFoldDB" id="A0A4P9UNJ6"/>
<dbReference type="RefSeq" id="WP_017839201.1">
    <property type="nucleotide sequence ID" value="NZ_CP035467.1"/>
</dbReference>
<keyword evidence="1" id="KW-1133">Transmembrane helix</keyword>
<feature type="transmembrane region" description="Helical" evidence="1">
    <location>
        <begin position="49"/>
        <end position="66"/>
    </location>
</feature>
<organism evidence="2 3">
    <name type="scientific">Methylotuvimicrobium buryatense</name>
    <name type="common">Methylomicrobium buryatense</name>
    <dbReference type="NCBI Taxonomy" id="95641"/>
    <lineage>
        <taxon>Bacteria</taxon>
        <taxon>Pseudomonadati</taxon>
        <taxon>Pseudomonadota</taxon>
        <taxon>Gammaproteobacteria</taxon>
        <taxon>Methylococcales</taxon>
        <taxon>Methylococcaceae</taxon>
        <taxon>Methylotuvimicrobium</taxon>
    </lineage>
</organism>
<gene>
    <name evidence="2" type="ORF">EQU24_12385</name>
</gene>
<feature type="transmembrane region" description="Helical" evidence="1">
    <location>
        <begin position="140"/>
        <end position="160"/>
    </location>
</feature>
<feature type="transmembrane region" description="Helical" evidence="1">
    <location>
        <begin position="276"/>
        <end position="296"/>
    </location>
</feature>
<feature type="transmembrane region" description="Helical" evidence="1">
    <location>
        <begin position="87"/>
        <end position="105"/>
    </location>
</feature>
<feature type="transmembrane region" description="Helical" evidence="1">
    <location>
        <begin position="20"/>
        <end position="43"/>
    </location>
</feature>
<evidence type="ECO:0000313" key="3">
    <source>
        <dbReference type="Proteomes" id="UP000305881"/>
    </source>
</evidence>
<reference evidence="3" key="1">
    <citation type="journal article" date="2019" name="J. Bacteriol.">
        <title>A Mutagenic Screen Identifies a TonB-Dependent Receptor Required for the Lanthanide Metal Switch in the Type I Methanotroph 'Methylotuvimicrobium buryatense' 5GB1C.</title>
        <authorList>
            <person name="Groom J.D."/>
            <person name="Ford S.M."/>
            <person name="Pesesky M.W."/>
            <person name="Lidstrom M.E."/>
        </authorList>
    </citation>
    <scope>NUCLEOTIDE SEQUENCE [LARGE SCALE GENOMIC DNA]</scope>
    <source>
        <strain evidence="3">5GB1C</strain>
    </source>
</reference>
<proteinExistence type="predicted"/>
<dbReference type="EMBL" id="CP035467">
    <property type="protein sequence ID" value="QCW82949.1"/>
    <property type="molecule type" value="Genomic_DNA"/>
</dbReference>
<protein>
    <submittedName>
        <fullName evidence="2">Enediyne biosynthesis protein UnbU</fullName>
    </submittedName>
</protein>
<dbReference type="OrthoDB" id="9786134at2"/>
<feature type="transmembrane region" description="Helical" evidence="1">
    <location>
        <begin position="252"/>
        <end position="270"/>
    </location>
</feature>
<name>A0A4P9UNJ6_METBY</name>
<keyword evidence="1" id="KW-0472">Membrane</keyword>